<dbReference type="InterPro" id="IPR001907">
    <property type="entry name" value="ClpP"/>
</dbReference>
<dbReference type="EMBL" id="KQ001649">
    <property type="protein sequence ID" value="KJP89720.1"/>
    <property type="molecule type" value="Genomic_DNA"/>
</dbReference>
<dbReference type="VEuPathDB" id="PlasmoDB:AK88_00680"/>
<dbReference type="AlphaFoldDB" id="A0A0D9QRK3"/>
<dbReference type="GeneID" id="24265994"/>
<dbReference type="PROSITE" id="PS00382">
    <property type="entry name" value="CLP_PROTEASE_HIS"/>
    <property type="match status" value="1"/>
</dbReference>
<dbReference type="GO" id="GO:0004252">
    <property type="term" value="F:serine-type endopeptidase activity"/>
    <property type="evidence" value="ECO:0007669"/>
    <property type="project" value="UniProtKB-EC"/>
</dbReference>
<keyword evidence="4" id="KW-0720">Serine protease</keyword>
<dbReference type="PRINTS" id="PR00127">
    <property type="entry name" value="CLPPROTEASEP"/>
</dbReference>
<feature type="region of interest" description="Disordered" evidence="9">
    <location>
        <begin position="351"/>
        <end position="393"/>
    </location>
</feature>
<name>A0A0D9QRK3_PLAFR</name>
<dbReference type="GO" id="GO:0051117">
    <property type="term" value="F:ATPase binding"/>
    <property type="evidence" value="ECO:0007669"/>
    <property type="project" value="TreeGrafter"/>
</dbReference>
<keyword evidence="8" id="KW-0175">Coiled coil</keyword>
<comment type="catalytic activity">
    <reaction evidence="5 6">
        <text>Hydrolysis of proteins to small peptides in the presence of ATP and magnesium. alpha-casein is the usual test substrate. In the absence of ATP, only oligopeptides shorter than five residues are hydrolyzed (such as succinyl-Leu-Tyr-|-NHMec, and Leu-Tyr-Leu-|-Tyr-Trp, in which cleavage of the -Tyr-|-Leu- and -Tyr-|-Trp bonds also occurs).</text>
        <dbReference type="EC" id="3.4.21.92"/>
    </reaction>
</comment>
<feature type="active site" evidence="6">
    <location>
        <position position="571"/>
    </location>
</feature>
<proteinExistence type="inferred from homology"/>
<evidence type="ECO:0000313" key="11">
    <source>
        <dbReference type="EMBL" id="KJP89720.1"/>
    </source>
</evidence>
<dbReference type="GO" id="GO:0004176">
    <property type="term" value="F:ATP-dependent peptidase activity"/>
    <property type="evidence" value="ECO:0007669"/>
    <property type="project" value="InterPro"/>
</dbReference>
<dbReference type="Pfam" id="PF16740">
    <property type="entry name" value="SKA2"/>
    <property type="match status" value="1"/>
</dbReference>
<dbReference type="GO" id="GO:0006515">
    <property type="term" value="P:protein quality control for misfolded or incompletely synthesized proteins"/>
    <property type="evidence" value="ECO:0007669"/>
    <property type="project" value="TreeGrafter"/>
</dbReference>
<dbReference type="InterPro" id="IPR029045">
    <property type="entry name" value="ClpP/crotonase-like_dom_sf"/>
</dbReference>
<dbReference type="CDD" id="cd07017">
    <property type="entry name" value="S14_ClpP_2"/>
    <property type="match status" value="1"/>
</dbReference>
<dbReference type="Pfam" id="PF00574">
    <property type="entry name" value="CLP_protease"/>
    <property type="match status" value="1"/>
</dbReference>
<evidence type="ECO:0000256" key="7">
    <source>
        <dbReference type="RuleBase" id="RU003567"/>
    </source>
</evidence>
<keyword evidence="12" id="KW-1185">Reference proteome</keyword>
<evidence type="ECO:0000256" key="3">
    <source>
        <dbReference type="ARBA" id="ARBA00022801"/>
    </source>
</evidence>
<dbReference type="InterPro" id="IPR023562">
    <property type="entry name" value="ClpP/TepA"/>
</dbReference>
<evidence type="ECO:0000256" key="5">
    <source>
        <dbReference type="ARBA" id="ARBA00034021"/>
    </source>
</evidence>
<dbReference type="InterPro" id="IPR042091">
    <property type="entry name" value="Ska2_N"/>
</dbReference>
<dbReference type="GO" id="GO:0009368">
    <property type="term" value="C:endopeptidase Clp complex"/>
    <property type="evidence" value="ECO:0007669"/>
    <property type="project" value="TreeGrafter"/>
</dbReference>
<evidence type="ECO:0000256" key="9">
    <source>
        <dbReference type="SAM" id="MobiDB-lite"/>
    </source>
</evidence>
<evidence type="ECO:0000256" key="1">
    <source>
        <dbReference type="ARBA" id="ARBA00007039"/>
    </source>
</evidence>
<dbReference type="Pfam" id="PF11362">
    <property type="entry name" value="DUF3161"/>
    <property type="match status" value="1"/>
</dbReference>
<evidence type="ECO:0000313" key="12">
    <source>
        <dbReference type="Proteomes" id="UP000054561"/>
    </source>
</evidence>
<evidence type="ECO:0000256" key="6">
    <source>
        <dbReference type="PROSITE-ProRule" id="PRU10086"/>
    </source>
</evidence>
<dbReference type="Gene3D" id="6.10.250.1380">
    <property type="match status" value="1"/>
</dbReference>
<reference evidence="11 12" key="1">
    <citation type="submission" date="2014-03" db="EMBL/GenBank/DDBJ databases">
        <title>The Genome Sequence of Plasmodium fragile nilgiri.</title>
        <authorList>
            <consortium name="The Broad Institute Genomics Platform"/>
            <consortium name="The Broad Institute Genome Sequencing Center for Infectious Disease"/>
            <person name="Neafsey D."/>
            <person name="Duraisingh M."/>
            <person name="Young S.K."/>
            <person name="Zeng Q."/>
            <person name="Gargeya S."/>
            <person name="Abouelleil A."/>
            <person name="Alvarado L."/>
            <person name="Chapman S.B."/>
            <person name="Gainer-Dewar J."/>
            <person name="Goldberg J."/>
            <person name="Griggs A."/>
            <person name="Gujja S."/>
            <person name="Hansen M."/>
            <person name="Howarth C."/>
            <person name="Imamovic A."/>
            <person name="Larimer J."/>
            <person name="Pearson M."/>
            <person name="Poon T.W."/>
            <person name="Priest M."/>
            <person name="Roberts A."/>
            <person name="Saif S."/>
            <person name="Shea T."/>
            <person name="Sykes S."/>
            <person name="Wortman J."/>
            <person name="Nusbaum C."/>
            <person name="Birren B."/>
        </authorList>
    </citation>
    <scope>NUCLEOTIDE SEQUENCE [LARGE SCALE GENOMIC DNA]</scope>
    <source>
        <strain evidence="12">nilgiri</strain>
    </source>
</reference>
<feature type="coiled-coil region" evidence="8">
    <location>
        <begin position="5"/>
        <end position="67"/>
    </location>
</feature>
<protein>
    <recommendedName>
        <fullName evidence="7">ATP-dependent Clp protease proteolytic subunit</fullName>
    </recommendedName>
</protein>
<dbReference type="OrthoDB" id="193920at2759"/>
<dbReference type="InterPro" id="IPR033135">
    <property type="entry name" value="ClpP_His_AS"/>
</dbReference>
<organism evidence="11 12">
    <name type="scientific">Plasmodium fragile</name>
    <dbReference type="NCBI Taxonomy" id="5857"/>
    <lineage>
        <taxon>Eukaryota</taxon>
        <taxon>Sar</taxon>
        <taxon>Alveolata</taxon>
        <taxon>Apicomplexa</taxon>
        <taxon>Aconoidasida</taxon>
        <taxon>Haemosporida</taxon>
        <taxon>Plasmodiidae</taxon>
        <taxon>Plasmodium</taxon>
        <taxon>Plasmodium (Plasmodium)</taxon>
    </lineage>
</organism>
<dbReference type="Gene3D" id="3.90.226.10">
    <property type="entry name" value="2-enoyl-CoA Hydratase, Chain A, domain 1"/>
    <property type="match status" value="1"/>
</dbReference>
<dbReference type="PANTHER" id="PTHR10381">
    <property type="entry name" value="ATP-DEPENDENT CLP PROTEASE PROTEOLYTIC SUBUNIT"/>
    <property type="match status" value="1"/>
</dbReference>
<dbReference type="SUPFAM" id="SSF52096">
    <property type="entry name" value="ClpP/crotonase"/>
    <property type="match status" value="1"/>
</dbReference>
<evidence type="ECO:0000256" key="8">
    <source>
        <dbReference type="SAM" id="Coils"/>
    </source>
</evidence>
<dbReference type="Proteomes" id="UP000054561">
    <property type="component" value="Unassembled WGS sequence"/>
</dbReference>
<comment type="similarity">
    <text evidence="1 7">Belongs to the peptidase S14 family.</text>
</comment>
<feature type="domain" description="Ska2 N-terminal" evidence="10">
    <location>
        <begin position="4"/>
        <end position="96"/>
    </location>
</feature>
<accession>A0A0D9QRK3</accession>
<evidence type="ECO:0000259" key="10">
    <source>
        <dbReference type="Pfam" id="PF16740"/>
    </source>
</evidence>
<dbReference type="RefSeq" id="XP_012333749.1">
    <property type="nucleotide sequence ID" value="XM_012478326.1"/>
</dbReference>
<dbReference type="HAMAP" id="MF_00444">
    <property type="entry name" value="ClpP"/>
    <property type="match status" value="1"/>
</dbReference>
<keyword evidence="3" id="KW-0378">Hydrolase</keyword>
<evidence type="ECO:0000256" key="4">
    <source>
        <dbReference type="ARBA" id="ARBA00022825"/>
    </source>
</evidence>
<evidence type="ECO:0000256" key="2">
    <source>
        <dbReference type="ARBA" id="ARBA00022670"/>
    </source>
</evidence>
<dbReference type="PANTHER" id="PTHR10381:SF11">
    <property type="entry name" value="ATP-DEPENDENT CLP PROTEASE PROTEOLYTIC SUBUNIT, MITOCHONDRIAL"/>
    <property type="match status" value="1"/>
</dbReference>
<feature type="region of interest" description="Disordered" evidence="9">
    <location>
        <begin position="409"/>
        <end position="446"/>
    </location>
</feature>
<gene>
    <name evidence="11" type="ORF">AK88_00680</name>
</gene>
<keyword evidence="2" id="KW-0645">Protease</keyword>
<feature type="region of interest" description="Disordered" evidence="9">
    <location>
        <begin position="185"/>
        <end position="207"/>
    </location>
</feature>
<sequence>MELSIDALKEKFLNMNSDIELIERKLKDEMCKMYEDDINPFLILNDFENIKSELQKINKQLNVLYERKKMSIQYMHRQMQNYNFLLNLENNLNITSKEFVNYHNSEIILNNFFYDNIKKFLLNINYDEINELLQLDHLQKCVDSKGEQTSGNNLSDLGREVPNGKPALCDSANYKNYLSTSDLKDNEKKGVLNNGNAAKDSRNEQVNKGNATDKESLFCPIDDATFQSVPALIRRRAKLDDINLIYRSLYDMAMKKGSCLPVEKSELTQMNLQVFGQTEMVCLFSLLLFTLLRNNKTHAKRNTHRLSAAPFIQFTGGEVPHGKAKHNWAGRGDGGGCSGVYGRCSKTRVVSSNSSRSIGDEEENVAAGEESATDSTADWMAPSDTSATGMRSVKNGELFMDAATRGGGFLGMEGSPLEEPSSKGKPIHKSSSRSSDSSSSRIRRVTKKYRRREELLPRVDHMKDMKKDLKLFFLKKRIIYLTEEINKKTTNEMISQLLYLDNINHDDIKIYINSPGGSINEGLAILDIFNYIKSDIQTISFGLVASMASVILASGKKGKRKSLPNCRIMIHQPLGNAFGHPQDIEIQTKEILYLKKLLYNYLSTFTNQTIETIEKDSDRDHYMNALEAKKYGIVDEIIQTKLPHPYFYEAMKESSSEASSM</sequence>